<dbReference type="GO" id="GO:0004527">
    <property type="term" value="F:exonuclease activity"/>
    <property type="evidence" value="ECO:0007669"/>
    <property type="project" value="UniProtKB-KW"/>
</dbReference>
<feature type="compositionally biased region" description="Basic and acidic residues" evidence="1">
    <location>
        <begin position="338"/>
        <end position="365"/>
    </location>
</feature>
<organism evidence="4 5">
    <name type="scientific">Salinimicrobium sediminis</name>
    <dbReference type="NCBI Taxonomy" id="1343891"/>
    <lineage>
        <taxon>Bacteria</taxon>
        <taxon>Pseudomonadati</taxon>
        <taxon>Bacteroidota</taxon>
        <taxon>Flavobacteriia</taxon>
        <taxon>Flavobacteriales</taxon>
        <taxon>Flavobacteriaceae</taxon>
        <taxon>Salinimicrobium</taxon>
    </lineage>
</organism>
<keyword evidence="2" id="KW-0472">Membrane</keyword>
<dbReference type="Proteomes" id="UP000219193">
    <property type="component" value="Unassembled WGS sequence"/>
</dbReference>
<keyword evidence="4" id="KW-0378">Hydrolase</keyword>
<feature type="transmembrane region" description="Helical" evidence="2">
    <location>
        <begin position="65"/>
        <end position="84"/>
    </location>
</feature>
<feature type="transmembrane region" description="Helical" evidence="2">
    <location>
        <begin position="36"/>
        <end position="53"/>
    </location>
</feature>
<sequence>MQLKPFLQGFGILAVILSLFPFVAADYWWIRMFDYPHVQLTILTLVALLVYFFRFDLRSWRDYTFIFVLGGCFLLQLLKIYPYTPFAEEELKENTATVPARSIDLLSINVLQKNEEYGKVINEVFIWKPDVLIFTETNEKWQNELRKGLQGFGYEYRMEMPLDNTYGMLVYSRLELQDQKIEFLLEDSIPSMHARIVLPSRELVQLHVIHPTPPMPPHDGSSTDRDAQMMMVAKRSKNAELPVIVAGDFNDVAWSETTQLFKSVSRLLDPRIGRGFYNTFNADSWIMRWPLDHLFVSEDFRLVKIKVGNHVGSDHFPFYAKLSLEPSKGAVQKASPPTKDELKEAEKQIEKEVEKDQKEKAEGKE</sequence>
<keyword evidence="4" id="KW-0269">Exonuclease</keyword>
<evidence type="ECO:0000313" key="5">
    <source>
        <dbReference type="Proteomes" id="UP000219193"/>
    </source>
</evidence>
<dbReference type="EMBL" id="OCMF01000002">
    <property type="protein sequence ID" value="SOC80098.1"/>
    <property type="molecule type" value="Genomic_DNA"/>
</dbReference>
<dbReference type="GO" id="GO:0004519">
    <property type="term" value="F:endonuclease activity"/>
    <property type="evidence" value="ECO:0007669"/>
    <property type="project" value="UniProtKB-KW"/>
</dbReference>
<dbReference type="Gene3D" id="3.60.10.10">
    <property type="entry name" value="Endonuclease/exonuclease/phosphatase"/>
    <property type="match status" value="1"/>
</dbReference>
<feature type="transmembrane region" description="Helical" evidence="2">
    <location>
        <begin position="12"/>
        <end position="30"/>
    </location>
</feature>
<keyword evidence="2" id="KW-0812">Transmembrane</keyword>
<dbReference type="RefSeq" id="WP_097055893.1">
    <property type="nucleotide sequence ID" value="NZ_OCMF01000002.1"/>
</dbReference>
<reference evidence="5" key="1">
    <citation type="submission" date="2017-09" db="EMBL/GenBank/DDBJ databases">
        <authorList>
            <person name="Varghese N."/>
            <person name="Submissions S."/>
        </authorList>
    </citation>
    <scope>NUCLEOTIDE SEQUENCE [LARGE SCALE GENOMIC DNA]</scope>
    <source>
        <strain evidence="5">CGMCC 1.12641</strain>
    </source>
</reference>
<evidence type="ECO:0000256" key="2">
    <source>
        <dbReference type="SAM" id="Phobius"/>
    </source>
</evidence>
<dbReference type="InterPro" id="IPR005135">
    <property type="entry name" value="Endo/exonuclease/phosphatase"/>
</dbReference>
<feature type="domain" description="Endonuclease/exonuclease/phosphatase" evidence="3">
    <location>
        <begin position="120"/>
        <end position="315"/>
    </location>
</feature>
<name>A0A285X4A3_9FLAO</name>
<gene>
    <name evidence="4" type="ORF">SAMN06296241_1643</name>
</gene>
<dbReference type="InterPro" id="IPR036691">
    <property type="entry name" value="Endo/exonu/phosph_ase_sf"/>
</dbReference>
<keyword evidence="4" id="KW-0540">Nuclease</keyword>
<keyword evidence="2" id="KW-1133">Transmembrane helix</keyword>
<keyword evidence="5" id="KW-1185">Reference proteome</keyword>
<feature type="region of interest" description="Disordered" evidence="1">
    <location>
        <begin position="329"/>
        <end position="365"/>
    </location>
</feature>
<keyword evidence="4" id="KW-0255">Endonuclease</keyword>
<dbReference type="AlphaFoldDB" id="A0A285X4A3"/>
<dbReference type="OrthoDB" id="9796594at2"/>
<evidence type="ECO:0000259" key="3">
    <source>
        <dbReference type="Pfam" id="PF03372"/>
    </source>
</evidence>
<protein>
    <submittedName>
        <fullName evidence="4">Uncharacterized conserved protein YafD, endonuclease/exonuclease/phosphatase (EEP) superfamily</fullName>
    </submittedName>
</protein>
<evidence type="ECO:0000313" key="4">
    <source>
        <dbReference type="EMBL" id="SOC80098.1"/>
    </source>
</evidence>
<accession>A0A285X4A3</accession>
<dbReference type="Pfam" id="PF03372">
    <property type="entry name" value="Exo_endo_phos"/>
    <property type="match status" value="1"/>
</dbReference>
<evidence type="ECO:0000256" key="1">
    <source>
        <dbReference type="SAM" id="MobiDB-lite"/>
    </source>
</evidence>
<dbReference type="SUPFAM" id="SSF56219">
    <property type="entry name" value="DNase I-like"/>
    <property type="match status" value="1"/>
</dbReference>
<proteinExistence type="predicted"/>